<protein>
    <recommendedName>
        <fullName evidence="2">Acylneuraminate cytidylyltransferase family protein</fullName>
    </recommendedName>
</protein>
<dbReference type="Gene3D" id="3.90.550.10">
    <property type="entry name" value="Spore Coat Polysaccharide Biosynthesis Protein SpsA, Chain A"/>
    <property type="match status" value="1"/>
</dbReference>
<dbReference type="EMBL" id="BARW01005734">
    <property type="protein sequence ID" value="GAI82684.1"/>
    <property type="molecule type" value="Genomic_DNA"/>
</dbReference>
<feature type="non-terminal residue" evidence="1">
    <location>
        <position position="1"/>
    </location>
</feature>
<accession>X1TRL0</accession>
<evidence type="ECO:0008006" key="2">
    <source>
        <dbReference type="Google" id="ProtNLM"/>
    </source>
</evidence>
<comment type="caution">
    <text evidence="1">The sequence shown here is derived from an EMBL/GenBank/DDBJ whole genome shotgun (WGS) entry which is preliminary data.</text>
</comment>
<organism evidence="1">
    <name type="scientific">marine sediment metagenome</name>
    <dbReference type="NCBI Taxonomy" id="412755"/>
    <lineage>
        <taxon>unclassified sequences</taxon>
        <taxon>metagenomes</taxon>
        <taxon>ecological metagenomes</taxon>
    </lineage>
</organism>
<proteinExistence type="predicted"/>
<dbReference type="InterPro" id="IPR029044">
    <property type="entry name" value="Nucleotide-diphossugar_trans"/>
</dbReference>
<sequence length="66" mass="7621">IDGAVIAVKTNVLFETKRKSKPYFYLGERILGVIQEPWYPIEIDSEEDLIIAESLLKNEKIKAIRD</sequence>
<gene>
    <name evidence="1" type="ORF">S12H4_12232</name>
</gene>
<reference evidence="1" key="1">
    <citation type="journal article" date="2014" name="Front. Microbiol.">
        <title>High frequency of phylogenetically diverse reductive dehalogenase-homologous genes in deep subseafloor sedimentary metagenomes.</title>
        <authorList>
            <person name="Kawai M."/>
            <person name="Futagami T."/>
            <person name="Toyoda A."/>
            <person name="Takaki Y."/>
            <person name="Nishi S."/>
            <person name="Hori S."/>
            <person name="Arai W."/>
            <person name="Tsubouchi T."/>
            <person name="Morono Y."/>
            <person name="Uchiyama I."/>
            <person name="Ito T."/>
            <person name="Fujiyama A."/>
            <person name="Inagaki F."/>
            <person name="Takami H."/>
        </authorList>
    </citation>
    <scope>NUCLEOTIDE SEQUENCE</scope>
    <source>
        <strain evidence="1">Expedition CK06-06</strain>
    </source>
</reference>
<evidence type="ECO:0000313" key="1">
    <source>
        <dbReference type="EMBL" id="GAI82684.1"/>
    </source>
</evidence>
<name>X1TRL0_9ZZZZ</name>
<dbReference type="AlphaFoldDB" id="X1TRL0"/>